<proteinExistence type="predicted"/>
<evidence type="ECO:0000256" key="3">
    <source>
        <dbReference type="SAM" id="SignalP"/>
    </source>
</evidence>
<dbReference type="SUPFAM" id="SSF49742">
    <property type="entry name" value="PHM/PNGase F"/>
    <property type="match status" value="3"/>
</dbReference>
<dbReference type="GO" id="GO:0004500">
    <property type="term" value="F:dopamine beta-monooxygenase activity"/>
    <property type="evidence" value="ECO:0007669"/>
    <property type="project" value="InterPro"/>
</dbReference>
<accession>A0A2D0A6X9</accession>
<keyword evidence="6" id="KW-1185">Reference proteome</keyword>
<dbReference type="Gene3D" id="2.60.120.310">
    <property type="entry name" value="Copper type II, ascorbate-dependent monooxygenase, N-terminal domain"/>
    <property type="match status" value="2"/>
</dbReference>
<evidence type="ECO:0000313" key="5">
    <source>
        <dbReference type="EMBL" id="OWL93322.1"/>
    </source>
</evidence>
<keyword evidence="3" id="KW-0732">Signal</keyword>
<dbReference type="EMBL" id="NHMK01000037">
    <property type="protein sequence ID" value="OWL93322.1"/>
    <property type="molecule type" value="Genomic_DNA"/>
</dbReference>
<keyword evidence="1" id="KW-1015">Disulfide bond</keyword>
<dbReference type="InterPro" id="IPR036939">
    <property type="entry name" value="Cu2_ascorb_mOase_N_sf"/>
</dbReference>
<dbReference type="GO" id="GO:0005507">
    <property type="term" value="F:copper ion binding"/>
    <property type="evidence" value="ECO:0007669"/>
    <property type="project" value="InterPro"/>
</dbReference>
<dbReference type="PANTHER" id="PTHR10157:SF23">
    <property type="entry name" value="MOXD1 HOMOLOG 1"/>
    <property type="match status" value="1"/>
</dbReference>
<dbReference type="InterPro" id="IPR014784">
    <property type="entry name" value="Cu2_ascorb_mOase-like_C"/>
</dbReference>
<name>A0A2D0A6X9_9DEIO</name>
<dbReference type="Gene3D" id="2.60.120.230">
    <property type="match status" value="1"/>
</dbReference>
<protein>
    <recommendedName>
        <fullName evidence="4">Copper type II ascorbate-dependent monooxygenase C-terminal domain-containing protein</fullName>
    </recommendedName>
</protein>
<feature type="signal peptide" evidence="3">
    <location>
        <begin position="1"/>
        <end position="24"/>
    </location>
</feature>
<dbReference type="PANTHER" id="PTHR10157">
    <property type="entry name" value="DOPAMINE BETA HYDROXYLASE RELATED"/>
    <property type="match status" value="1"/>
</dbReference>
<evidence type="ECO:0000256" key="1">
    <source>
        <dbReference type="ARBA" id="ARBA00023157"/>
    </source>
</evidence>
<feature type="compositionally biased region" description="Polar residues" evidence="2">
    <location>
        <begin position="46"/>
        <end position="62"/>
    </location>
</feature>
<reference evidence="5 6" key="1">
    <citation type="submission" date="2017-05" db="EMBL/GenBank/DDBJ databases">
        <title>De novo genome assembly of Deniococcus indicus strain DR1.</title>
        <authorList>
            <person name="Chauhan D."/>
            <person name="Yennamalli R.M."/>
            <person name="Priyadarshini R."/>
        </authorList>
    </citation>
    <scope>NUCLEOTIDE SEQUENCE [LARGE SCALE GENOMIC DNA]</scope>
    <source>
        <strain evidence="5 6">DR1</strain>
    </source>
</reference>
<sequence>MNNSRNKVISAALLAAALSLGALAQLHNAPHSAHGAATPGAANPAHPSSQLGADTPTVQTSAPELRVDQTLAMRVPYTPSQTLTDDYRCFLLDPGLNEDRDLEGFEVIPGNPETVHHVIVNQITAEQAAEARVKDGADGRPGWSCFGGTGLRAGSLSAPAAGAGSAARPAPTLQALLPALQAAGVDTGKLLRASLGAGGDLMKTLAAYGQAGGDTAALLAALGDAGLFGGSQNSSQDALGNAIGNVFGIGSWVPGAQATVFPAGTGRRLARGNLLVMQVHYNTLAGRDPDVTRMHLQYAPRGAALTPLRGLSLVAPVEIPCPAGAQGDLCNRDAVIARNVKEDGPRATRLVQGVMALCGKTLKDYAGQNGAAARSSCDQRVRQDAQAVGVTFHMHTLGMSGVVTLNPGTPREQVLLDIPDWDFHWQGNYWYEQPISLKKGDVLRVECTWNNTRNASPRYVVWGEGTQDEMCLAGLTVIDAPTQPAQP</sequence>
<gene>
    <name evidence="5" type="ORF">CBQ26_20470</name>
</gene>
<feature type="region of interest" description="Disordered" evidence="2">
    <location>
        <begin position="31"/>
        <end position="63"/>
    </location>
</feature>
<feature type="chain" id="PRO_5012790669" description="Copper type II ascorbate-dependent monooxygenase C-terminal domain-containing protein" evidence="3">
    <location>
        <begin position="25"/>
        <end position="487"/>
    </location>
</feature>
<dbReference type="Proteomes" id="UP000197208">
    <property type="component" value="Unassembled WGS sequence"/>
</dbReference>
<comment type="caution">
    <text evidence="5">The sequence shown here is derived from an EMBL/GenBank/DDBJ whole genome shotgun (WGS) entry which is preliminary data.</text>
</comment>
<dbReference type="RefSeq" id="WP_088250460.1">
    <property type="nucleotide sequence ID" value="NZ_NHMK01000037.1"/>
</dbReference>
<dbReference type="InterPro" id="IPR008977">
    <property type="entry name" value="PHM/PNGase_F_dom_sf"/>
</dbReference>
<evidence type="ECO:0000259" key="4">
    <source>
        <dbReference type="Pfam" id="PF03712"/>
    </source>
</evidence>
<feature type="domain" description="Copper type II ascorbate-dependent monooxygenase C-terminal" evidence="4">
    <location>
        <begin position="386"/>
        <end position="472"/>
    </location>
</feature>
<dbReference type="AlphaFoldDB" id="A0A2D0A6X9"/>
<organism evidence="5 6">
    <name type="scientific">Deinococcus indicus</name>
    <dbReference type="NCBI Taxonomy" id="223556"/>
    <lineage>
        <taxon>Bacteria</taxon>
        <taxon>Thermotogati</taxon>
        <taxon>Deinococcota</taxon>
        <taxon>Deinococci</taxon>
        <taxon>Deinococcales</taxon>
        <taxon>Deinococcaceae</taxon>
        <taxon>Deinococcus</taxon>
    </lineage>
</organism>
<dbReference type="InterPro" id="IPR024548">
    <property type="entry name" value="Cu2_monoox_C"/>
</dbReference>
<evidence type="ECO:0000256" key="2">
    <source>
        <dbReference type="SAM" id="MobiDB-lite"/>
    </source>
</evidence>
<evidence type="ECO:0000313" key="6">
    <source>
        <dbReference type="Proteomes" id="UP000197208"/>
    </source>
</evidence>
<dbReference type="OrthoDB" id="9786191at2"/>
<dbReference type="Pfam" id="PF03712">
    <property type="entry name" value="Cu2_monoox_C"/>
    <property type="match status" value="1"/>
</dbReference>
<dbReference type="InterPro" id="IPR000945">
    <property type="entry name" value="DBH-like"/>
</dbReference>